<keyword evidence="1" id="KW-0378">Hydrolase</keyword>
<dbReference type="SMART" id="SM00490">
    <property type="entry name" value="HELICc"/>
    <property type="match status" value="1"/>
</dbReference>
<dbReference type="InterPro" id="IPR007527">
    <property type="entry name" value="Znf_SWIM"/>
</dbReference>
<dbReference type="Gene3D" id="3.40.50.10810">
    <property type="entry name" value="Tandem AAA-ATPase domain"/>
    <property type="match status" value="1"/>
</dbReference>
<evidence type="ECO:0000256" key="1">
    <source>
        <dbReference type="ARBA" id="ARBA00022801"/>
    </source>
</evidence>
<dbReference type="InterPro" id="IPR000330">
    <property type="entry name" value="SNF2_N"/>
</dbReference>
<keyword evidence="2" id="KW-0547">Nucleotide-binding</keyword>
<keyword evidence="3" id="KW-0862">Zinc</keyword>
<evidence type="ECO:0000259" key="6">
    <source>
        <dbReference type="PROSITE" id="PS51194"/>
    </source>
</evidence>
<comment type="caution">
    <text evidence="7">The sequence shown here is derived from an EMBL/GenBank/DDBJ whole genome shotgun (WGS) entry which is preliminary data.</text>
</comment>
<dbReference type="GO" id="GO:0004386">
    <property type="term" value="F:helicase activity"/>
    <property type="evidence" value="ECO:0007669"/>
    <property type="project" value="UniProtKB-KW"/>
</dbReference>
<dbReference type="EMBL" id="QGTJ01000002">
    <property type="protein sequence ID" value="PWV64759.1"/>
    <property type="molecule type" value="Genomic_DNA"/>
</dbReference>
<dbReference type="Gene3D" id="3.40.50.300">
    <property type="entry name" value="P-loop containing nucleotide triphosphate hydrolases"/>
    <property type="match status" value="1"/>
</dbReference>
<dbReference type="InterPro" id="IPR038718">
    <property type="entry name" value="SNF2-like_sf"/>
</dbReference>
<keyword evidence="8" id="KW-1185">Reference proteome</keyword>
<reference evidence="7 8" key="1">
    <citation type="submission" date="2018-05" db="EMBL/GenBank/DDBJ databases">
        <title>Genomic Encyclopedia of Type Strains, Phase IV (KMG-IV): sequencing the most valuable type-strain genomes for metagenomic binning, comparative biology and taxonomic classification.</title>
        <authorList>
            <person name="Goeker M."/>
        </authorList>
    </citation>
    <scope>NUCLEOTIDE SEQUENCE [LARGE SCALE GENOMIC DNA]</scope>
    <source>
        <strain evidence="7 8">DSM 23606</strain>
    </source>
</reference>
<keyword evidence="2" id="KW-0067">ATP-binding</keyword>
<dbReference type="InterPro" id="IPR049730">
    <property type="entry name" value="SNF2/RAD54-like_C"/>
</dbReference>
<dbReference type="PROSITE" id="PS51194">
    <property type="entry name" value="HELICASE_CTER"/>
    <property type="match status" value="1"/>
</dbReference>
<dbReference type="PROSITE" id="PS50966">
    <property type="entry name" value="ZF_SWIM"/>
    <property type="match status" value="1"/>
</dbReference>
<dbReference type="SUPFAM" id="SSF52540">
    <property type="entry name" value="P-loop containing nucleoside triphosphate hydrolases"/>
    <property type="match status" value="2"/>
</dbReference>
<dbReference type="OrthoDB" id="9760715at2"/>
<organism evidence="7 8">
    <name type="scientific">Plasticicumulans acidivorans</name>
    <dbReference type="NCBI Taxonomy" id="886464"/>
    <lineage>
        <taxon>Bacteria</taxon>
        <taxon>Pseudomonadati</taxon>
        <taxon>Pseudomonadota</taxon>
        <taxon>Gammaproteobacteria</taxon>
        <taxon>Candidatus Competibacteraceae</taxon>
        <taxon>Plasticicumulans</taxon>
    </lineage>
</organism>
<dbReference type="SMART" id="SM00487">
    <property type="entry name" value="DEXDc"/>
    <property type="match status" value="1"/>
</dbReference>
<keyword evidence="3" id="KW-0863">Zinc-finger</keyword>
<dbReference type="Proteomes" id="UP000246569">
    <property type="component" value="Unassembled WGS sequence"/>
</dbReference>
<keyword evidence="2" id="KW-0347">Helicase</keyword>
<proteinExistence type="predicted"/>
<feature type="domain" description="Helicase C-terminal" evidence="6">
    <location>
        <begin position="939"/>
        <end position="1095"/>
    </location>
</feature>
<dbReference type="GO" id="GO:0016787">
    <property type="term" value="F:hydrolase activity"/>
    <property type="evidence" value="ECO:0007669"/>
    <property type="project" value="UniProtKB-KW"/>
</dbReference>
<dbReference type="CDD" id="cd18793">
    <property type="entry name" value="SF2_C_SNF"/>
    <property type="match status" value="1"/>
</dbReference>
<gene>
    <name evidence="7" type="ORF">C7443_102412</name>
</gene>
<keyword evidence="3" id="KW-0479">Metal-binding</keyword>
<dbReference type="CDD" id="cd18012">
    <property type="entry name" value="DEXQc_arch_SWI2_SNF2"/>
    <property type="match status" value="1"/>
</dbReference>
<dbReference type="PROSITE" id="PS51192">
    <property type="entry name" value="HELICASE_ATP_BIND_1"/>
    <property type="match status" value="1"/>
</dbReference>
<dbReference type="Pfam" id="PF00176">
    <property type="entry name" value="SNF2-rel_dom"/>
    <property type="match status" value="1"/>
</dbReference>
<dbReference type="Pfam" id="PF04434">
    <property type="entry name" value="SWIM"/>
    <property type="match status" value="1"/>
</dbReference>
<dbReference type="PANTHER" id="PTHR10799">
    <property type="entry name" value="SNF2/RAD54 HELICASE FAMILY"/>
    <property type="match status" value="1"/>
</dbReference>
<dbReference type="InterPro" id="IPR014001">
    <property type="entry name" value="Helicase_ATP-bd"/>
</dbReference>
<protein>
    <submittedName>
        <fullName evidence="7">SWIM zinc finger protein</fullName>
    </submittedName>
</protein>
<evidence type="ECO:0000313" key="7">
    <source>
        <dbReference type="EMBL" id="PWV64759.1"/>
    </source>
</evidence>
<name>A0A317MYK0_9GAMM</name>
<dbReference type="InterPro" id="IPR027417">
    <property type="entry name" value="P-loop_NTPase"/>
</dbReference>
<sequence length="1102" mass="120714">MTETTSSPNLNLWFDPLTIVRGEALFRTGGVFSLESTSDGGVRAEVRGNYAPRYTVRLRLSGRDEAQRLDAQCECPLGGGCKHVVAALLQLFQASDPILADGSALPLGSAPVSPALGAWLERLAAAALPPPVTGGDERLLYLLQPPARAEEPVCVRVVAARPLKKGGYGRPRQLDPGDALLPGATTRFAIDDLPLLRELALTRDTYTRTLPLRDERGAALLARLLASGRCHWHDETGPLLSVGAPRPAQPQWCVDDSGRSRLALVCAPASSVVLALEPPWYIDVEAGSAGPLETPLPPSLAAAIATAPTLAAEELPRVTAWLERHLPGVSLPPPPQLTVAVARSHRPQPRLRLYTREVTPPAPRAGRTPAAVPVDGAHLDFGYGEQWLALNDATTEISRYVDGVVQRLPRASAFEHDCLEQLCAADLVPVRTVALGDRLPRECRHDYGFHDPDRWGEFVLDTLPRLRADGWTVDIEPGFRFNLVEADDWFAELDDAAGEDWFGLALGVEVQGQRVNLLPCLVELIARQPGGSGRDWLESLGDERRVMVPLPDGRLLPVPAARIRAILGVLVELYDGEGLNLRGEFSLGRVHAGRLAELEAALTGRPLHWHGGQHLRELAERLRSGPQPLALPAGFHATLRPYQQQGLEWLQFLRATGLAGVLADDMGLGKTVQTLAHLASEHAAGRLDRPALIVAPTSLLPNWAAEAARFAPGLRVLALRGPERSMHFASIPQHDLILTTYALLPRDREALGKYDYHLLILDEAQAIKNPTAQAGLVARALKARHRLCLSGTPMENHLGELWSLFDFLLPGLLGDSRQFQRLFRKPIEKDLDAATRERLARRVGPFLLRRTKEQVAADLPPKTEIVRTIELAGTQRDLYEGIRLAMQERVRAEIASKGLARSHIVILDALLKLRQVCCDPRLVKLGSARAVKGSAKLELLTEMLPELVDEGRRVLVFSQFTQMLALIEKELQKLGLPYVILTGATDDRDTPVRRFQNGEVPVFLISLKAGGTGLNLTSADTVIHYDPWWNPAAEDQASDRAHRIGQDKPVFVYKLYTEGTVEEKIRDLQLRKRALVDGILGERESSGVLADEDLEALFAPLS</sequence>
<evidence type="ECO:0000259" key="5">
    <source>
        <dbReference type="PROSITE" id="PS51192"/>
    </source>
</evidence>
<accession>A0A317MYK0</accession>
<feature type="domain" description="Helicase ATP-binding" evidence="5">
    <location>
        <begin position="651"/>
        <end position="811"/>
    </location>
</feature>
<dbReference type="Pfam" id="PF00271">
    <property type="entry name" value="Helicase_C"/>
    <property type="match status" value="1"/>
</dbReference>
<dbReference type="GO" id="GO:0005524">
    <property type="term" value="F:ATP binding"/>
    <property type="evidence" value="ECO:0007669"/>
    <property type="project" value="InterPro"/>
</dbReference>
<evidence type="ECO:0000256" key="2">
    <source>
        <dbReference type="ARBA" id="ARBA00022806"/>
    </source>
</evidence>
<evidence type="ECO:0000259" key="4">
    <source>
        <dbReference type="PROSITE" id="PS50966"/>
    </source>
</evidence>
<evidence type="ECO:0000256" key="3">
    <source>
        <dbReference type="PROSITE-ProRule" id="PRU00325"/>
    </source>
</evidence>
<dbReference type="AlphaFoldDB" id="A0A317MYK0"/>
<feature type="domain" description="SWIM-type" evidence="4">
    <location>
        <begin position="54"/>
        <end position="92"/>
    </location>
</feature>
<dbReference type="InterPro" id="IPR001650">
    <property type="entry name" value="Helicase_C-like"/>
</dbReference>
<dbReference type="RefSeq" id="WP_110017389.1">
    <property type="nucleotide sequence ID" value="NZ_QGTJ01000002.1"/>
</dbReference>
<dbReference type="GO" id="GO:0008270">
    <property type="term" value="F:zinc ion binding"/>
    <property type="evidence" value="ECO:0007669"/>
    <property type="project" value="UniProtKB-KW"/>
</dbReference>
<evidence type="ECO:0000313" key="8">
    <source>
        <dbReference type="Proteomes" id="UP000246569"/>
    </source>
</evidence>